<dbReference type="InterPro" id="IPR001138">
    <property type="entry name" value="Zn2Cys6_DnaBD"/>
</dbReference>
<dbReference type="Proteomes" id="UP000182259">
    <property type="component" value="Chromosome I"/>
</dbReference>
<dbReference type="SMART" id="SM00066">
    <property type="entry name" value="GAL4"/>
    <property type="match status" value="1"/>
</dbReference>
<gene>
    <name evidence="4" type="ORF">SAMEA4029009_CIC11G00000005938</name>
</gene>
<dbReference type="CDD" id="cd00067">
    <property type="entry name" value="GAL4"/>
    <property type="match status" value="1"/>
</dbReference>
<organism evidence="4 5">
    <name type="scientific">Sungouiella intermedia</name>
    <dbReference type="NCBI Taxonomy" id="45354"/>
    <lineage>
        <taxon>Eukaryota</taxon>
        <taxon>Fungi</taxon>
        <taxon>Dikarya</taxon>
        <taxon>Ascomycota</taxon>
        <taxon>Saccharomycotina</taxon>
        <taxon>Pichiomycetes</taxon>
        <taxon>Metschnikowiaceae</taxon>
        <taxon>Sungouiella</taxon>
    </lineage>
</organism>
<feature type="domain" description="Zn(2)-C6 fungal-type" evidence="3">
    <location>
        <begin position="10"/>
        <end position="41"/>
    </location>
</feature>
<dbReference type="GO" id="GO:0008270">
    <property type="term" value="F:zinc ion binding"/>
    <property type="evidence" value="ECO:0007669"/>
    <property type="project" value="InterPro"/>
</dbReference>
<feature type="compositionally biased region" description="Basic and acidic residues" evidence="2">
    <location>
        <begin position="134"/>
        <end position="154"/>
    </location>
</feature>
<dbReference type="PANTHER" id="PTHR37534">
    <property type="entry name" value="TRANSCRIPTIONAL ACTIVATOR PROTEIN UGA3"/>
    <property type="match status" value="1"/>
</dbReference>
<reference evidence="5" key="1">
    <citation type="submission" date="2016-10" db="EMBL/GenBank/DDBJ databases">
        <authorList>
            <person name="Geijer C."/>
            <person name="Jareborg N."/>
            <person name="Dainat J."/>
        </authorList>
    </citation>
    <scope>NUCLEOTIDE SEQUENCE [LARGE SCALE GENOMIC DNA]</scope>
    <source>
        <strain evidence="5">PYCC 4715</strain>
    </source>
</reference>
<dbReference type="PROSITE" id="PS50048">
    <property type="entry name" value="ZN2_CY6_FUNGAL_2"/>
    <property type="match status" value="1"/>
</dbReference>
<evidence type="ECO:0000256" key="1">
    <source>
        <dbReference type="ARBA" id="ARBA00023242"/>
    </source>
</evidence>
<protein>
    <submittedName>
        <fullName evidence="4">CIC11C00000005938</fullName>
    </submittedName>
</protein>
<name>A0A1L0BE82_9ASCO</name>
<dbReference type="PANTHER" id="PTHR37534:SF46">
    <property type="entry name" value="ZN(II)2CYS6 TRANSCRIPTION FACTOR (EUROFUNG)"/>
    <property type="match status" value="1"/>
</dbReference>
<evidence type="ECO:0000313" key="5">
    <source>
        <dbReference type="Proteomes" id="UP000182259"/>
    </source>
</evidence>
<sequence length="167" mass="19223">MEVKTRSRNGCFTCRRRKKKCDESLYPDCKNCKANGLICTWPDHVVELHKEAELLEVIVETFSPKLEARMVPLPKPLRPYMESYPSVIHTDDDDYQSPGRRQSVAGRITKPEKKGRNYFLERIAMQQDCVDDRYEDESISKTTHSGEKKNDIKSRIAQQLDVAGTGT</sequence>
<evidence type="ECO:0000256" key="2">
    <source>
        <dbReference type="SAM" id="MobiDB-lite"/>
    </source>
</evidence>
<feature type="region of interest" description="Disordered" evidence="2">
    <location>
        <begin position="134"/>
        <end position="167"/>
    </location>
</feature>
<evidence type="ECO:0000259" key="3">
    <source>
        <dbReference type="PROSITE" id="PS50048"/>
    </source>
</evidence>
<dbReference type="EMBL" id="LT635764">
    <property type="protein sequence ID" value="SGZ49729.1"/>
    <property type="molecule type" value="Genomic_DNA"/>
</dbReference>
<dbReference type="AlphaFoldDB" id="A0A1L0BE82"/>
<accession>A0A1L0BE82</accession>
<dbReference type="SUPFAM" id="SSF57701">
    <property type="entry name" value="Zn2/Cys6 DNA-binding domain"/>
    <property type="match status" value="1"/>
</dbReference>
<keyword evidence="1" id="KW-0539">Nucleus</keyword>
<dbReference type="Gene3D" id="4.10.240.10">
    <property type="entry name" value="Zn(2)-C6 fungal-type DNA-binding domain"/>
    <property type="match status" value="1"/>
</dbReference>
<proteinExistence type="predicted"/>
<dbReference type="Pfam" id="PF00172">
    <property type="entry name" value="Zn_clus"/>
    <property type="match status" value="1"/>
</dbReference>
<dbReference type="InterPro" id="IPR036864">
    <property type="entry name" value="Zn2-C6_fun-type_DNA-bd_sf"/>
</dbReference>
<dbReference type="PROSITE" id="PS00463">
    <property type="entry name" value="ZN2_CY6_FUNGAL_1"/>
    <property type="match status" value="1"/>
</dbReference>
<evidence type="ECO:0000313" key="4">
    <source>
        <dbReference type="EMBL" id="SGZ49729.1"/>
    </source>
</evidence>
<feature type="region of interest" description="Disordered" evidence="2">
    <location>
        <begin position="88"/>
        <end position="107"/>
    </location>
</feature>
<dbReference type="GO" id="GO:0000981">
    <property type="term" value="F:DNA-binding transcription factor activity, RNA polymerase II-specific"/>
    <property type="evidence" value="ECO:0007669"/>
    <property type="project" value="InterPro"/>
</dbReference>